<accession>A0A5R9G413</accession>
<comment type="caution">
    <text evidence="9">The sequence shown here is derived from an EMBL/GenBank/DDBJ whole genome shotgun (WGS) entry which is preliminary data.</text>
</comment>
<evidence type="ECO:0000313" key="9">
    <source>
        <dbReference type="EMBL" id="TLS48238.1"/>
    </source>
</evidence>
<dbReference type="EMBL" id="VCIW01000045">
    <property type="protein sequence ID" value="TLS48238.1"/>
    <property type="molecule type" value="Genomic_DNA"/>
</dbReference>
<dbReference type="PANTHER" id="PTHR43744">
    <property type="entry name" value="ABC TRANSPORTER PERMEASE PROTEIN MG189-RELATED-RELATED"/>
    <property type="match status" value="1"/>
</dbReference>
<evidence type="ECO:0000256" key="1">
    <source>
        <dbReference type="ARBA" id="ARBA00004651"/>
    </source>
</evidence>
<dbReference type="GO" id="GO:0005886">
    <property type="term" value="C:plasma membrane"/>
    <property type="evidence" value="ECO:0007669"/>
    <property type="project" value="UniProtKB-SubCell"/>
</dbReference>
<evidence type="ECO:0000256" key="7">
    <source>
        <dbReference type="RuleBase" id="RU363032"/>
    </source>
</evidence>
<sequence>MVSAASKIESEVWTFPIRWIPKTWNFMNNFQEVWLGKVPFTIFYANSIKIAVMTTAATILFSSMAGYAFAKIRFAGRHAVFGLLLSLMMIPEQATLVPRYILIRWLGLYDTHEALVLLMMFSIYFTFLFRQFIAGIHNDYLEAAQIDGAGYFRTYWQIVVPLSKPIFATVAIIKFIWTWNDYQTPLIFLVSRQLFPIPLGIQYFKEEFATSIAVMMMASLSAIVPLLALFLVLQRHVIRGISLGGVKG</sequence>
<dbReference type="Proteomes" id="UP000309676">
    <property type="component" value="Unassembled WGS sequence"/>
</dbReference>
<keyword evidence="6 7" id="KW-0472">Membrane</keyword>
<reference evidence="9 10" key="1">
    <citation type="submission" date="2019-05" db="EMBL/GenBank/DDBJ databases">
        <authorList>
            <person name="Narsing Rao M.P."/>
            <person name="Li W.J."/>
        </authorList>
    </citation>
    <scope>NUCLEOTIDE SEQUENCE [LARGE SCALE GENOMIC DNA]</scope>
    <source>
        <strain evidence="9 10">SYSU_K30003</strain>
    </source>
</reference>
<keyword evidence="10" id="KW-1185">Reference proteome</keyword>
<comment type="similarity">
    <text evidence="7">Belongs to the binding-protein-dependent transport system permease family.</text>
</comment>
<keyword evidence="5 7" id="KW-1133">Transmembrane helix</keyword>
<dbReference type="Gene3D" id="1.10.3720.10">
    <property type="entry name" value="MetI-like"/>
    <property type="match status" value="1"/>
</dbReference>
<feature type="transmembrane region" description="Helical" evidence="7">
    <location>
        <begin position="81"/>
        <end position="102"/>
    </location>
</feature>
<evidence type="ECO:0000256" key="4">
    <source>
        <dbReference type="ARBA" id="ARBA00022692"/>
    </source>
</evidence>
<organism evidence="9 10">
    <name type="scientific">Paenibacillus antri</name>
    <dbReference type="NCBI Taxonomy" id="2582848"/>
    <lineage>
        <taxon>Bacteria</taxon>
        <taxon>Bacillati</taxon>
        <taxon>Bacillota</taxon>
        <taxon>Bacilli</taxon>
        <taxon>Bacillales</taxon>
        <taxon>Paenibacillaceae</taxon>
        <taxon>Paenibacillus</taxon>
    </lineage>
</organism>
<dbReference type="PANTHER" id="PTHR43744:SF12">
    <property type="entry name" value="ABC TRANSPORTER PERMEASE PROTEIN MG189-RELATED"/>
    <property type="match status" value="1"/>
</dbReference>
<evidence type="ECO:0000256" key="2">
    <source>
        <dbReference type="ARBA" id="ARBA00022448"/>
    </source>
</evidence>
<feature type="transmembrane region" description="Helical" evidence="7">
    <location>
        <begin position="208"/>
        <end position="233"/>
    </location>
</feature>
<evidence type="ECO:0000313" key="10">
    <source>
        <dbReference type="Proteomes" id="UP000309676"/>
    </source>
</evidence>
<keyword evidence="2 7" id="KW-0813">Transport</keyword>
<dbReference type="Pfam" id="PF00528">
    <property type="entry name" value="BPD_transp_1"/>
    <property type="match status" value="1"/>
</dbReference>
<dbReference type="OrthoDB" id="9771544at2"/>
<dbReference type="PROSITE" id="PS50928">
    <property type="entry name" value="ABC_TM1"/>
    <property type="match status" value="1"/>
</dbReference>
<dbReference type="AlphaFoldDB" id="A0A5R9G413"/>
<gene>
    <name evidence="9" type="ORF">FE782_31855</name>
</gene>
<evidence type="ECO:0000256" key="3">
    <source>
        <dbReference type="ARBA" id="ARBA00022475"/>
    </source>
</evidence>
<dbReference type="GO" id="GO:0055085">
    <property type="term" value="P:transmembrane transport"/>
    <property type="evidence" value="ECO:0007669"/>
    <property type="project" value="InterPro"/>
</dbReference>
<feature type="transmembrane region" description="Helical" evidence="7">
    <location>
        <begin position="50"/>
        <end position="69"/>
    </location>
</feature>
<dbReference type="InterPro" id="IPR035906">
    <property type="entry name" value="MetI-like_sf"/>
</dbReference>
<feature type="transmembrane region" description="Helical" evidence="7">
    <location>
        <begin position="154"/>
        <end position="177"/>
    </location>
</feature>
<feature type="domain" description="ABC transmembrane type-1" evidence="8">
    <location>
        <begin position="44"/>
        <end position="233"/>
    </location>
</feature>
<evidence type="ECO:0000256" key="6">
    <source>
        <dbReference type="ARBA" id="ARBA00023136"/>
    </source>
</evidence>
<comment type="subcellular location">
    <subcellularLocation>
        <location evidence="1 7">Cell membrane</location>
        <topology evidence="1 7">Multi-pass membrane protein</topology>
    </subcellularLocation>
</comment>
<dbReference type="CDD" id="cd06261">
    <property type="entry name" value="TM_PBP2"/>
    <property type="match status" value="1"/>
</dbReference>
<proteinExistence type="inferred from homology"/>
<name>A0A5R9G413_9BACL</name>
<dbReference type="InterPro" id="IPR000515">
    <property type="entry name" value="MetI-like"/>
</dbReference>
<feature type="transmembrane region" description="Helical" evidence="7">
    <location>
        <begin position="114"/>
        <end position="133"/>
    </location>
</feature>
<evidence type="ECO:0000259" key="8">
    <source>
        <dbReference type="PROSITE" id="PS50928"/>
    </source>
</evidence>
<keyword evidence="3" id="KW-1003">Cell membrane</keyword>
<protein>
    <submittedName>
        <fullName evidence="9">Carbohydrate ABC transporter permease</fullName>
    </submittedName>
</protein>
<evidence type="ECO:0000256" key="5">
    <source>
        <dbReference type="ARBA" id="ARBA00022989"/>
    </source>
</evidence>
<dbReference type="SUPFAM" id="SSF161098">
    <property type="entry name" value="MetI-like"/>
    <property type="match status" value="1"/>
</dbReference>
<keyword evidence="4 7" id="KW-0812">Transmembrane</keyword>